<evidence type="ECO:0000256" key="7">
    <source>
        <dbReference type="ARBA" id="ARBA00040167"/>
    </source>
</evidence>
<feature type="domain" description="Tetrapyrrole biosynthesis uroporphyrinogen III synthase" evidence="10">
    <location>
        <begin position="20"/>
        <end position="238"/>
    </location>
</feature>
<name>A0ABU9T8K1_9HYPH</name>
<evidence type="ECO:0000256" key="8">
    <source>
        <dbReference type="ARBA" id="ARBA00048617"/>
    </source>
</evidence>
<evidence type="ECO:0000256" key="4">
    <source>
        <dbReference type="ARBA" id="ARBA00023239"/>
    </source>
</evidence>
<dbReference type="SUPFAM" id="SSF69618">
    <property type="entry name" value="HemD-like"/>
    <property type="match status" value="1"/>
</dbReference>
<accession>A0ABU9T8K1</accession>
<proteinExistence type="inferred from homology"/>
<gene>
    <name evidence="11" type="ORF">WNY59_10825</name>
</gene>
<dbReference type="Gene3D" id="3.40.50.10090">
    <property type="match status" value="2"/>
</dbReference>
<keyword evidence="5 9" id="KW-0627">Porphyrin biosynthesis</keyword>
<keyword evidence="12" id="KW-1185">Reference proteome</keyword>
<evidence type="ECO:0000256" key="2">
    <source>
        <dbReference type="ARBA" id="ARBA00008133"/>
    </source>
</evidence>
<evidence type="ECO:0000259" key="10">
    <source>
        <dbReference type="Pfam" id="PF02602"/>
    </source>
</evidence>
<evidence type="ECO:0000256" key="3">
    <source>
        <dbReference type="ARBA" id="ARBA00013109"/>
    </source>
</evidence>
<evidence type="ECO:0000256" key="1">
    <source>
        <dbReference type="ARBA" id="ARBA00004772"/>
    </source>
</evidence>
<comment type="caution">
    <text evidence="11">The sequence shown here is derived from an EMBL/GenBank/DDBJ whole genome shotgun (WGS) entry which is preliminary data.</text>
</comment>
<evidence type="ECO:0000256" key="9">
    <source>
        <dbReference type="RuleBase" id="RU366031"/>
    </source>
</evidence>
<comment type="pathway">
    <text evidence="1 9">Porphyrin-containing compound metabolism; protoporphyrin-IX biosynthesis; coproporphyrinogen-III from 5-aminolevulinate: step 3/4.</text>
</comment>
<dbReference type="CDD" id="cd06578">
    <property type="entry name" value="HemD"/>
    <property type="match status" value="1"/>
</dbReference>
<evidence type="ECO:0000256" key="5">
    <source>
        <dbReference type="ARBA" id="ARBA00023244"/>
    </source>
</evidence>
<keyword evidence="4 9" id="KW-0456">Lyase</keyword>
<dbReference type="InterPro" id="IPR003754">
    <property type="entry name" value="4pyrrol_synth_uPrphyn_synth"/>
</dbReference>
<comment type="catalytic activity">
    <reaction evidence="8 9">
        <text>hydroxymethylbilane = uroporphyrinogen III + H2O</text>
        <dbReference type="Rhea" id="RHEA:18965"/>
        <dbReference type="ChEBI" id="CHEBI:15377"/>
        <dbReference type="ChEBI" id="CHEBI:57308"/>
        <dbReference type="ChEBI" id="CHEBI:57845"/>
        <dbReference type="EC" id="4.2.1.75"/>
    </reaction>
</comment>
<protein>
    <recommendedName>
        <fullName evidence="7 9">Uroporphyrinogen-III synthase</fullName>
        <ecNumber evidence="3 9">4.2.1.75</ecNumber>
    </recommendedName>
</protein>
<dbReference type="PANTHER" id="PTHR38042:SF1">
    <property type="entry name" value="UROPORPHYRINOGEN-III SYNTHASE, CHLOROPLASTIC"/>
    <property type="match status" value="1"/>
</dbReference>
<dbReference type="PANTHER" id="PTHR38042">
    <property type="entry name" value="UROPORPHYRINOGEN-III SYNTHASE, CHLOROPLASTIC"/>
    <property type="match status" value="1"/>
</dbReference>
<dbReference type="Pfam" id="PF02602">
    <property type="entry name" value="HEM4"/>
    <property type="match status" value="1"/>
</dbReference>
<comment type="similarity">
    <text evidence="2 9">Belongs to the uroporphyrinogen-III synthase family.</text>
</comment>
<comment type="function">
    <text evidence="6 9">Catalyzes cyclization of the linear tetrapyrrole, hydroxymethylbilane, to the macrocyclic uroporphyrinogen III.</text>
</comment>
<organism evidence="11 12">
    <name type="scientific">Ahrensia kielensis</name>
    <dbReference type="NCBI Taxonomy" id="76980"/>
    <lineage>
        <taxon>Bacteria</taxon>
        <taxon>Pseudomonadati</taxon>
        <taxon>Pseudomonadota</taxon>
        <taxon>Alphaproteobacteria</taxon>
        <taxon>Hyphomicrobiales</taxon>
        <taxon>Ahrensiaceae</taxon>
        <taxon>Ahrensia</taxon>
    </lineage>
</organism>
<dbReference type="Proteomes" id="UP001477870">
    <property type="component" value="Unassembled WGS sequence"/>
</dbReference>
<evidence type="ECO:0000313" key="12">
    <source>
        <dbReference type="Proteomes" id="UP001477870"/>
    </source>
</evidence>
<dbReference type="EMBL" id="JBBMQO010000005">
    <property type="protein sequence ID" value="MEM5502083.1"/>
    <property type="molecule type" value="Genomic_DNA"/>
</dbReference>
<dbReference type="RefSeq" id="WP_342848447.1">
    <property type="nucleotide sequence ID" value="NZ_JBBMQO010000005.1"/>
</dbReference>
<evidence type="ECO:0000256" key="6">
    <source>
        <dbReference type="ARBA" id="ARBA00037589"/>
    </source>
</evidence>
<sequence>MNKANAPTILVTRPEPGASVTAEKLKAAGFNVVIQPFTQMVAKPVVADHAKLRGVTAIIVTSANALRYLSNDIAAELSGLRVFTVGDATQQEALRQGFKNVRSADGDAQNLISLLRRELTATDRVVYLCGAIRTPDIEEELERLKLDFTVLETYHTDKISQLTDKLNALFLETNIDAICFYSSVSAQLYAGYVEAAVDQSKMLNIKYFCISERAKLSLPEPFRGRAYICEKPKDDAMIDLIVKHYNA</sequence>
<evidence type="ECO:0000313" key="11">
    <source>
        <dbReference type="EMBL" id="MEM5502083.1"/>
    </source>
</evidence>
<dbReference type="EC" id="4.2.1.75" evidence="3 9"/>
<dbReference type="GO" id="GO:0004852">
    <property type="term" value="F:uroporphyrinogen-III synthase activity"/>
    <property type="evidence" value="ECO:0007669"/>
    <property type="project" value="UniProtKB-EC"/>
</dbReference>
<dbReference type="InterPro" id="IPR036108">
    <property type="entry name" value="4pyrrol_syn_uPrphyn_synt_sf"/>
</dbReference>
<dbReference type="InterPro" id="IPR039793">
    <property type="entry name" value="UROS/Hem4"/>
</dbReference>
<reference evidence="11 12" key="1">
    <citation type="submission" date="2024-03" db="EMBL/GenBank/DDBJ databases">
        <title>Community enrichment and isolation of bacterial strains for fucoidan degradation.</title>
        <authorList>
            <person name="Sichert A."/>
        </authorList>
    </citation>
    <scope>NUCLEOTIDE SEQUENCE [LARGE SCALE GENOMIC DNA]</scope>
    <source>
        <strain evidence="11 12">AS62</strain>
    </source>
</reference>